<dbReference type="AlphaFoldDB" id="A0A1X0S4R3"/>
<protein>
    <submittedName>
        <fullName evidence="1">Uncharacterized protein</fullName>
    </submittedName>
</protein>
<evidence type="ECO:0000313" key="1">
    <source>
        <dbReference type="EMBL" id="ORE19189.1"/>
    </source>
</evidence>
<sequence>MCLFMINIAIHAERISEIDNQIADYEYRCPCCNTSLIPSTPFEAYECAMNPISALSPQDHTRVFITNDYNDSTLSHRVLVNRTYPYGISRPDVQFLSLIGPSAEDIGKSSFRALALYSSSGSNNIHSINSLDDMQDTEYTDSEDLIQSFSELIQSRI</sequence>
<proteinExistence type="predicted"/>
<gene>
    <name evidence="1" type="ORF">BCV71DRAFT_234305</name>
</gene>
<name>A0A1X0S4R3_RHIZD</name>
<accession>A0A1X0S4R3</accession>
<evidence type="ECO:0000313" key="2">
    <source>
        <dbReference type="Proteomes" id="UP000242381"/>
    </source>
</evidence>
<dbReference type="Proteomes" id="UP000242381">
    <property type="component" value="Unassembled WGS sequence"/>
</dbReference>
<dbReference type="EMBL" id="KV921315">
    <property type="protein sequence ID" value="ORE19189.1"/>
    <property type="molecule type" value="Genomic_DNA"/>
</dbReference>
<reference evidence="1 2" key="1">
    <citation type="journal article" date="2016" name="Proc. Natl. Acad. Sci. U.S.A.">
        <title>Lipid metabolic changes in an early divergent fungus govern the establishment of a mutualistic symbiosis with endobacteria.</title>
        <authorList>
            <person name="Lastovetsky O.A."/>
            <person name="Gaspar M.L."/>
            <person name="Mondo S.J."/>
            <person name="LaButti K.M."/>
            <person name="Sandor L."/>
            <person name="Grigoriev I.V."/>
            <person name="Henry S.A."/>
            <person name="Pawlowska T.E."/>
        </authorList>
    </citation>
    <scope>NUCLEOTIDE SEQUENCE [LARGE SCALE GENOMIC DNA]</scope>
    <source>
        <strain evidence="1 2">ATCC 11559</strain>
    </source>
</reference>
<organism evidence="1 2">
    <name type="scientific">Rhizopus microsporus</name>
    <dbReference type="NCBI Taxonomy" id="58291"/>
    <lineage>
        <taxon>Eukaryota</taxon>
        <taxon>Fungi</taxon>
        <taxon>Fungi incertae sedis</taxon>
        <taxon>Mucoromycota</taxon>
        <taxon>Mucoromycotina</taxon>
        <taxon>Mucoromycetes</taxon>
        <taxon>Mucorales</taxon>
        <taxon>Mucorineae</taxon>
        <taxon>Rhizopodaceae</taxon>
        <taxon>Rhizopus</taxon>
    </lineage>
</organism>